<evidence type="ECO:0000256" key="2">
    <source>
        <dbReference type="ARBA" id="ARBA00009191"/>
    </source>
</evidence>
<dbReference type="EnsemblPlants" id="OPUNC03G31430.1">
    <property type="protein sequence ID" value="OPUNC03G31430.1"/>
    <property type="gene ID" value="OPUNC03G31430"/>
</dbReference>
<keyword evidence="3" id="KW-0926">Vacuole</keyword>
<proteinExistence type="inferred from homology"/>
<dbReference type="AlphaFoldDB" id="A0A0E0KJ26"/>
<dbReference type="HOGENOM" id="CLU_2926697_0_0_1"/>
<dbReference type="eggNOG" id="KOG1520">
    <property type="taxonomic scope" value="Eukaryota"/>
</dbReference>
<keyword evidence="7" id="KW-1185">Reference proteome</keyword>
<evidence type="ECO:0000256" key="1">
    <source>
        <dbReference type="ARBA" id="ARBA00004116"/>
    </source>
</evidence>
<sequence length="61" mass="6975">MHSRRIPSVLHRNLQFPNGVSLSKDGSFFVFSDGNRGRLSRYWQKGEKAASGSFRYPCHGF</sequence>
<reference evidence="6" key="1">
    <citation type="submission" date="2015-04" db="UniProtKB">
        <authorList>
            <consortium name="EnsemblPlants"/>
        </authorList>
    </citation>
    <scope>IDENTIFICATION</scope>
</reference>
<dbReference type="SUPFAM" id="SSF63829">
    <property type="entry name" value="Calcium-dependent phosphotriesterase"/>
    <property type="match status" value="1"/>
</dbReference>
<evidence type="ECO:0000256" key="3">
    <source>
        <dbReference type="ARBA" id="ARBA00022554"/>
    </source>
</evidence>
<dbReference type="STRING" id="4537.A0A0E0KJ26"/>
<name>A0A0E0KJ26_ORYPU</name>
<reference evidence="6" key="2">
    <citation type="submission" date="2018-05" db="EMBL/GenBank/DDBJ databases">
        <title>OpunRS2 (Oryza punctata Reference Sequence Version 2).</title>
        <authorList>
            <person name="Zhang J."/>
            <person name="Kudrna D."/>
            <person name="Lee S."/>
            <person name="Talag J."/>
            <person name="Welchert J."/>
            <person name="Wing R.A."/>
        </authorList>
    </citation>
    <scope>NUCLEOTIDE SEQUENCE [LARGE SCALE GENOMIC DNA]</scope>
</reference>
<dbReference type="Proteomes" id="UP000026962">
    <property type="component" value="Chromosome 3"/>
</dbReference>
<feature type="domain" description="Strictosidine synthase conserved region" evidence="5">
    <location>
        <begin position="4"/>
        <end position="47"/>
    </location>
</feature>
<comment type="similarity">
    <text evidence="2">Belongs to the strictosidine synthase family.</text>
</comment>
<dbReference type="PANTHER" id="PTHR10426">
    <property type="entry name" value="STRICTOSIDINE SYNTHASE-RELATED"/>
    <property type="match status" value="1"/>
</dbReference>
<organism evidence="6">
    <name type="scientific">Oryza punctata</name>
    <name type="common">Red rice</name>
    <dbReference type="NCBI Taxonomy" id="4537"/>
    <lineage>
        <taxon>Eukaryota</taxon>
        <taxon>Viridiplantae</taxon>
        <taxon>Streptophyta</taxon>
        <taxon>Embryophyta</taxon>
        <taxon>Tracheophyta</taxon>
        <taxon>Spermatophyta</taxon>
        <taxon>Magnoliopsida</taxon>
        <taxon>Liliopsida</taxon>
        <taxon>Poales</taxon>
        <taxon>Poaceae</taxon>
        <taxon>BOP clade</taxon>
        <taxon>Oryzoideae</taxon>
        <taxon>Oryzeae</taxon>
        <taxon>Oryzinae</taxon>
        <taxon>Oryza</taxon>
    </lineage>
</organism>
<evidence type="ECO:0000313" key="7">
    <source>
        <dbReference type="Proteomes" id="UP000026962"/>
    </source>
</evidence>
<evidence type="ECO:0000259" key="5">
    <source>
        <dbReference type="Pfam" id="PF03088"/>
    </source>
</evidence>
<dbReference type="GO" id="GO:0012505">
    <property type="term" value="C:endomembrane system"/>
    <property type="evidence" value="ECO:0007669"/>
    <property type="project" value="TreeGrafter"/>
</dbReference>
<dbReference type="InterPro" id="IPR018119">
    <property type="entry name" value="Strictosidine_synth_cons-reg"/>
</dbReference>
<dbReference type="InterPro" id="IPR011042">
    <property type="entry name" value="6-blade_b-propeller_TolB-like"/>
</dbReference>
<dbReference type="GO" id="GO:0016787">
    <property type="term" value="F:hydrolase activity"/>
    <property type="evidence" value="ECO:0007669"/>
    <property type="project" value="TreeGrafter"/>
</dbReference>
<protein>
    <recommendedName>
        <fullName evidence="5">Strictosidine synthase conserved region domain-containing protein</fullName>
    </recommendedName>
</protein>
<dbReference type="PANTHER" id="PTHR10426:SF106">
    <property type="entry name" value="PROTEIN STRICTOSIDINE SYNTHASE-LIKE 3"/>
    <property type="match status" value="1"/>
</dbReference>
<keyword evidence="4" id="KW-0325">Glycoprotein</keyword>
<dbReference type="GO" id="GO:0005773">
    <property type="term" value="C:vacuole"/>
    <property type="evidence" value="ECO:0007669"/>
    <property type="project" value="UniProtKB-SubCell"/>
</dbReference>
<evidence type="ECO:0000313" key="6">
    <source>
        <dbReference type="EnsemblPlants" id="OPUNC03G31430.1"/>
    </source>
</evidence>
<evidence type="ECO:0000256" key="4">
    <source>
        <dbReference type="ARBA" id="ARBA00023180"/>
    </source>
</evidence>
<dbReference type="Gramene" id="OPUNC03G31430.1">
    <property type="protein sequence ID" value="OPUNC03G31430.1"/>
    <property type="gene ID" value="OPUNC03G31430"/>
</dbReference>
<comment type="subcellular location">
    <subcellularLocation>
        <location evidence="1">Vacuole</location>
    </subcellularLocation>
</comment>
<dbReference type="Gene3D" id="2.120.10.30">
    <property type="entry name" value="TolB, C-terminal domain"/>
    <property type="match status" value="1"/>
</dbReference>
<dbReference type="Pfam" id="PF03088">
    <property type="entry name" value="Str_synth"/>
    <property type="match status" value="1"/>
</dbReference>
<accession>A0A0E0KJ26</accession>